<keyword evidence="4 13" id="KW-0812">Transmembrane</keyword>
<dbReference type="GO" id="GO:0065002">
    <property type="term" value="P:intracellular protein transmembrane transport"/>
    <property type="evidence" value="ECO:0007669"/>
    <property type="project" value="UniProtKB-UniRule"/>
</dbReference>
<evidence type="ECO:0000256" key="1">
    <source>
        <dbReference type="ARBA" id="ARBA00004651"/>
    </source>
</evidence>
<evidence type="ECO:0000256" key="9">
    <source>
        <dbReference type="ARBA" id="ARBA00059018"/>
    </source>
</evidence>
<evidence type="ECO:0000313" key="15">
    <source>
        <dbReference type="EMBL" id="HDD52541.1"/>
    </source>
</evidence>
<keyword evidence="6 13" id="KW-1133">Transmembrane helix</keyword>
<keyword evidence="8 13" id="KW-0472">Membrane</keyword>
<keyword evidence="2 13" id="KW-0813">Transport</keyword>
<comment type="similarity">
    <text evidence="11">In the N-terminal section; belongs to the SecD/SecF family. SecD subfamily.</text>
</comment>
<gene>
    <name evidence="13 15" type="primary">secF</name>
    <name evidence="15" type="ORF">ENF32_00520</name>
</gene>
<keyword evidence="5 13" id="KW-0653">Protein transport</keyword>
<feature type="transmembrane region" description="Helical" evidence="13">
    <location>
        <begin position="21"/>
        <end position="39"/>
    </location>
</feature>
<feature type="transmembrane region" description="Helical" evidence="13">
    <location>
        <begin position="198"/>
        <end position="219"/>
    </location>
</feature>
<comment type="similarity">
    <text evidence="13">Belongs to the SecD/SecF family. SecF subfamily.</text>
</comment>
<dbReference type="NCBIfam" id="TIGR00916">
    <property type="entry name" value="2A0604s01"/>
    <property type="match status" value="1"/>
</dbReference>
<feature type="domain" description="Protein export membrane protein SecD/SecF C-terminal" evidence="14">
    <location>
        <begin position="126"/>
        <end position="302"/>
    </location>
</feature>
<dbReference type="InterPro" id="IPR005665">
    <property type="entry name" value="SecF_bac"/>
</dbReference>
<proteinExistence type="inferred from homology"/>
<comment type="caution">
    <text evidence="15">The sequence shown here is derived from an EMBL/GenBank/DDBJ whole genome shotgun (WGS) entry which is preliminary data.</text>
</comment>
<evidence type="ECO:0000256" key="2">
    <source>
        <dbReference type="ARBA" id="ARBA00022448"/>
    </source>
</evidence>
<comment type="subunit">
    <text evidence="13">Forms a complex with SecD. Part of the essential Sec protein translocation apparatus which comprises SecA, SecYEG and auxiliary proteins SecDF. Other proteins may also be involved.</text>
</comment>
<dbReference type="InterPro" id="IPR022813">
    <property type="entry name" value="SecD/SecF_arch_bac"/>
</dbReference>
<comment type="subcellular location">
    <subcellularLocation>
        <location evidence="1 13">Cell membrane</location>
        <topology evidence="1 13">Multi-pass membrane protein</topology>
    </subcellularLocation>
</comment>
<feature type="transmembrane region" description="Helical" evidence="13">
    <location>
        <begin position="171"/>
        <end position="192"/>
    </location>
</feature>
<dbReference type="PANTHER" id="PTHR30081:SF8">
    <property type="entry name" value="PROTEIN TRANSLOCASE SUBUNIT SECF"/>
    <property type="match status" value="1"/>
</dbReference>
<dbReference type="Gene3D" id="1.20.1640.10">
    <property type="entry name" value="Multidrug efflux transporter AcrB transmembrane domain"/>
    <property type="match status" value="1"/>
</dbReference>
<dbReference type="GO" id="GO:0005886">
    <property type="term" value="C:plasma membrane"/>
    <property type="evidence" value="ECO:0007669"/>
    <property type="project" value="UniProtKB-SubCell"/>
</dbReference>
<evidence type="ECO:0000256" key="7">
    <source>
        <dbReference type="ARBA" id="ARBA00023010"/>
    </source>
</evidence>
<organism evidence="15">
    <name type="scientific">Thermosulfidibacter takaii</name>
    <dbReference type="NCBI Taxonomy" id="412593"/>
    <lineage>
        <taxon>Bacteria</taxon>
        <taxon>Pseudomonadati</taxon>
        <taxon>Thermosulfidibacterota</taxon>
        <taxon>Thermosulfidibacteria</taxon>
        <taxon>Thermosulfidibacterales</taxon>
        <taxon>Thermosulfidibacteraceae</taxon>
    </lineage>
</organism>
<evidence type="ECO:0000256" key="11">
    <source>
        <dbReference type="ARBA" id="ARBA00061053"/>
    </source>
</evidence>
<keyword evidence="3 13" id="KW-1003">Cell membrane</keyword>
<protein>
    <recommendedName>
        <fullName evidence="13">Protein-export membrane protein SecF</fullName>
    </recommendedName>
</protein>
<dbReference type="HAMAP" id="MF_01464_B">
    <property type="entry name" value="SecF_B"/>
    <property type="match status" value="1"/>
</dbReference>
<dbReference type="Pfam" id="PF02355">
    <property type="entry name" value="SecD_SecF_C"/>
    <property type="match status" value="1"/>
</dbReference>
<dbReference type="AlphaFoldDB" id="A0A7C0U5V2"/>
<dbReference type="PRINTS" id="PR01755">
    <property type="entry name" value="SECFTRNLCASE"/>
</dbReference>
<evidence type="ECO:0000256" key="5">
    <source>
        <dbReference type="ARBA" id="ARBA00022927"/>
    </source>
</evidence>
<dbReference type="Proteomes" id="UP000885690">
    <property type="component" value="Unassembled WGS sequence"/>
</dbReference>
<dbReference type="NCBIfam" id="TIGR00966">
    <property type="entry name" value="transloc_SecF"/>
    <property type="match status" value="1"/>
</dbReference>
<comment type="subunit">
    <text evidence="12">Part of the essential Sec protein translocation apparatus which comprises SecA, SecYEG and auxiliary proteins SecDF-YajC and YidC.</text>
</comment>
<evidence type="ECO:0000259" key="14">
    <source>
        <dbReference type="Pfam" id="PF02355"/>
    </source>
</evidence>
<dbReference type="PANTHER" id="PTHR30081">
    <property type="entry name" value="PROTEIN-EXPORT MEMBRANE PROTEIN SEC"/>
    <property type="match status" value="1"/>
</dbReference>
<comment type="similarity">
    <text evidence="10">In the C-terminal section; belongs to the SecD/SecF family. SecF subfamily.</text>
</comment>
<evidence type="ECO:0000256" key="6">
    <source>
        <dbReference type="ARBA" id="ARBA00022989"/>
    </source>
</evidence>
<reference evidence="15" key="1">
    <citation type="journal article" date="2020" name="mSystems">
        <title>Genome- and Community-Level Interaction Insights into Carbon Utilization and Element Cycling Functions of Hydrothermarchaeota in Hydrothermal Sediment.</title>
        <authorList>
            <person name="Zhou Z."/>
            <person name="Liu Y."/>
            <person name="Xu W."/>
            <person name="Pan J."/>
            <person name="Luo Z.H."/>
            <person name="Li M."/>
        </authorList>
    </citation>
    <scope>NUCLEOTIDE SEQUENCE [LARGE SCALE GENOMIC DNA]</scope>
    <source>
        <strain evidence="15">HyVt-115</strain>
    </source>
</reference>
<dbReference type="InterPro" id="IPR055344">
    <property type="entry name" value="SecD_SecF_C_bact"/>
</dbReference>
<sequence>MGFFQFIKPGTKVDFMGARRVAISVSLALILLGLGAMAYNKMSTGRLFNYGVDFAGGTVVQLRFEKKADLDRLRNALKKAGLKDVVIQDFGSPMEVLIRMEKSSGSLKGLQDQVTEAVEKYYPDNPFEVRRVEMVGPKVGRELKEKGIEAIIYALIGILLYISWRFEFRFALGAVVALFHDVTITAGVFALLRKQVDLQILAALLTIVGYSLNDTIVVYDRIRENMAMRRGEGFVPLVNRSINETLSRTILTSLTTFLAVAALWVLGSEVIKGFAFAMMIGIIVGTYSSIFIASPLVVWWEELRRERKLSTKGVG</sequence>
<dbReference type="GO" id="GO:0015450">
    <property type="term" value="F:protein-transporting ATPase activity"/>
    <property type="evidence" value="ECO:0007669"/>
    <property type="project" value="InterPro"/>
</dbReference>
<dbReference type="InterPro" id="IPR022645">
    <property type="entry name" value="SecD/SecF_bac"/>
</dbReference>
<dbReference type="InterPro" id="IPR048634">
    <property type="entry name" value="SecD_SecF_C"/>
</dbReference>
<dbReference type="EMBL" id="DQWS01000021">
    <property type="protein sequence ID" value="HDD52541.1"/>
    <property type="molecule type" value="Genomic_DNA"/>
</dbReference>
<evidence type="ECO:0000256" key="4">
    <source>
        <dbReference type="ARBA" id="ARBA00022692"/>
    </source>
</evidence>
<evidence type="ECO:0000256" key="8">
    <source>
        <dbReference type="ARBA" id="ARBA00023136"/>
    </source>
</evidence>
<name>A0A7C0U5V2_9BACT</name>
<accession>A0A7C0U5V2</accession>
<feature type="transmembrane region" description="Helical" evidence="13">
    <location>
        <begin position="147"/>
        <end position="164"/>
    </location>
</feature>
<dbReference type="FunFam" id="1.20.1640.10:FF:000024">
    <property type="entry name" value="Multifunctional fusion protein"/>
    <property type="match status" value="1"/>
</dbReference>
<dbReference type="InterPro" id="IPR022646">
    <property type="entry name" value="SecD/SecF_CS"/>
</dbReference>
<dbReference type="Pfam" id="PF07549">
    <property type="entry name" value="Sec_GG"/>
    <property type="match status" value="1"/>
</dbReference>
<evidence type="ECO:0000256" key="13">
    <source>
        <dbReference type="HAMAP-Rule" id="MF_01464"/>
    </source>
</evidence>
<feature type="transmembrane region" description="Helical" evidence="13">
    <location>
        <begin position="249"/>
        <end position="267"/>
    </location>
</feature>
<dbReference type="GO" id="GO:0006605">
    <property type="term" value="P:protein targeting"/>
    <property type="evidence" value="ECO:0007669"/>
    <property type="project" value="UniProtKB-UniRule"/>
</dbReference>
<dbReference type="GO" id="GO:0043952">
    <property type="term" value="P:protein transport by the Sec complex"/>
    <property type="evidence" value="ECO:0007669"/>
    <property type="project" value="UniProtKB-UniRule"/>
</dbReference>
<evidence type="ECO:0000256" key="10">
    <source>
        <dbReference type="ARBA" id="ARBA00060856"/>
    </source>
</evidence>
<feature type="transmembrane region" description="Helical" evidence="13">
    <location>
        <begin position="273"/>
        <end position="300"/>
    </location>
</feature>
<dbReference type="SUPFAM" id="SSF82866">
    <property type="entry name" value="Multidrug efflux transporter AcrB transmembrane domain"/>
    <property type="match status" value="1"/>
</dbReference>
<evidence type="ECO:0000256" key="3">
    <source>
        <dbReference type="ARBA" id="ARBA00022475"/>
    </source>
</evidence>
<evidence type="ECO:0000256" key="12">
    <source>
        <dbReference type="ARBA" id="ARBA00065973"/>
    </source>
</evidence>
<keyword evidence="7 13" id="KW-0811">Translocation</keyword>
<comment type="function">
    <text evidence="9 13">Part of the Sec protein translocase complex. Interacts with the SecYEG preprotein conducting channel. SecDF uses the proton motive force (PMF) to complete protein translocation after the ATP-dependent function of SecA.</text>
</comment>